<dbReference type="EMBL" id="UFAJ01000808">
    <property type="protein sequence ID" value="SSD61645.1"/>
    <property type="molecule type" value="Genomic_DNA"/>
</dbReference>
<keyword evidence="5 12" id="KW-0418">Kinase</keyword>
<dbReference type="Gene3D" id="1.10.510.10">
    <property type="entry name" value="Transferase(Phosphotransferase) domain 1"/>
    <property type="match status" value="1"/>
</dbReference>
<feature type="binding site" evidence="9">
    <location>
        <position position="43"/>
    </location>
    <ligand>
        <name>ATP</name>
        <dbReference type="ChEBI" id="CHEBI:30616"/>
    </ligand>
</feature>
<dbReference type="PROSITE" id="PS00107">
    <property type="entry name" value="PROTEIN_KINASE_ATP"/>
    <property type="match status" value="1"/>
</dbReference>
<evidence type="ECO:0000313" key="12">
    <source>
        <dbReference type="EMBL" id="SSD61645.1"/>
    </source>
</evidence>
<comment type="catalytic activity">
    <reaction evidence="7">
        <text>L-threonyl-[protein] + ATP = O-phospho-L-threonyl-[protein] + ADP + H(+)</text>
        <dbReference type="Rhea" id="RHEA:46608"/>
        <dbReference type="Rhea" id="RHEA-COMP:11060"/>
        <dbReference type="Rhea" id="RHEA-COMP:11605"/>
        <dbReference type="ChEBI" id="CHEBI:15378"/>
        <dbReference type="ChEBI" id="CHEBI:30013"/>
        <dbReference type="ChEBI" id="CHEBI:30616"/>
        <dbReference type="ChEBI" id="CHEBI:61977"/>
        <dbReference type="ChEBI" id="CHEBI:456216"/>
        <dbReference type="EC" id="2.7.11.1"/>
    </reaction>
</comment>
<keyword evidence="2" id="KW-0723">Serine/threonine-protein kinase</keyword>
<organism evidence="12 13">
    <name type="scientific">Saccharomycodes ludwigii</name>
    <dbReference type="NCBI Taxonomy" id="36035"/>
    <lineage>
        <taxon>Eukaryota</taxon>
        <taxon>Fungi</taxon>
        <taxon>Dikarya</taxon>
        <taxon>Ascomycota</taxon>
        <taxon>Saccharomycotina</taxon>
        <taxon>Saccharomycetes</taxon>
        <taxon>Saccharomycodales</taxon>
        <taxon>Saccharomycodaceae</taxon>
        <taxon>Saccharomycodes</taxon>
    </lineage>
</organism>
<evidence type="ECO:0000256" key="2">
    <source>
        <dbReference type="ARBA" id="ARBA00022527"/>
    </source>
</evidence>
<dbReference type="InterPro" id="IPR000719">
    <property type="entry name" value="Prot_kinase_dom"/>
</dbReference>
<sequence length="543" mass="61834">MLNNFQINNFQIIEQIGSGAYGLVFHAIDIITENHYAIKAVLKASSIDKISTQTDVKRSTVLQNQLYHYFKSMENKLFLPCIDLDSILQLTEEQLNSAQYYREIALHLKVHSHKNVVTIHQVLESPIATFIVMDYYPVDLFTSIVDQHHFASDGKLIKKVYLQLCSVINHCHQLGVYHCDIKPENVLLDDLDNIYICDFGLSTTKEYLPSNICVGSSYYMAPERLSLTTIPNNDDNGDSINTSFPAASGDIWSLGVMLINLTCIRNPWLKADKAQDNTFAYFVKDPKVLMKILPVSSSLYKILIQIFKINPYERISIMNLIDEVAECTKFQRSGPLSKVDKLSLDEIRNFVLGDYVLHLKKLLHNYYDQQQQQQQSQGECVYQGDHEGGEEGEEEEEEEEEEDIYDSRSNSAFSTSKNVLLNNTANGTSSSNGVSNNNNITTNDKNINNCYNNVGPTDYYYNYDGSNNVISSVDTTPSISVNEHKPIDRDYINCFFNNISNKNKVIYNNENGNNNISDLNQFKLDYLQFNFSTQTNLSSKSRC</sequence>
<evidence type="ECO:0000256" key="8">
    <source>
        <dbReference type="ARBA" id="ARBA00048679"/>
    </source>
</evidence>
<dbReference type="GO" id="GO:0005524">
    <property type="term" value="F:ATP binding"/>
    <property type="evidence" value="ECO:0007669"/>
    <property type="project" value="UniProtKB-UniRule"/>
</dbReference>
<evidence type="ECO:0000256" key="1">
    <source>
        <dbReference type="ARBA" id="ARBA00012513"/>
    </source>
</evidence>
<dbReference type="InterPro" id="IPR011009">
    <property type="entry name" value="Kinase-like_dom_sf"/>
</dbReference>
<evidence type="ECO:0000256" key="10">
    <source>
        <dbReference type="SAM" id="MobiDB-lite"/>
    </source>
</evidence>
<keyword evidence="6 9" id="KW-0067">ATP-binding</keyword>
<evidence type="ECO:0000256" key="3">
    <source>
        <dbReference type="ARBA" id="ARBA00022679"/>
    </source>
</evidence>
<evidence type="ECO:0000256" key="6">
    <source>
        <dbReference type="ARBA" id="ARBA00022840"/>
    </source>
</evidence>
<dbReference type="PROSITE" id="PS00108">
    <property type="entry name" value="PROTEIN_KINASE_ST"/>
    <property type="match status" value="1"/>
</dbReference>
<keyword evidence="3" id="KW-0808">Transferase</keyword>
<evidence type="ECO:0000259" key="11">
    <source>
        <dbReference type="PROSITE" id="PS50011"/>
    </source>
</evidence>
<dbReference type="InterPro" id="IPR008271">
    <property type="entry name" value="Ser/Thr_kinase_AS"/>
</dbReference>
<evidence type="ECO:0000256" key="7">
    <source>
        <dbReference type="ARBA" id="ARBA00047899"/>
    </source>
</evidence>
<dbReference type="EC" id="2.7.11.1" evidence="1"/>
<feature type="compositionally biased region" description="Low complexity" evidence="10">
    <location>
        <begin position="422"/>
        <end position="442"/>
    </location>
</feature>
<reference evidence="13" key="1">
    <citation type="submission" date="2018-06" db="EMBL/GenBank/DDBJ databases">
        <authorList>
            <person name="Guldener U."/>
        </authorList>
    </citation>
    <scope>NUCLEOTIDE SEQUENCE [LARGE SCALE GENOMIC DNA]</scope>
    <source>
        <strain evidence="13">UTAD17</strain>
    </source>
</reference>
<feature type="compositionally biased region" description="Acidic residues" evidence="10">
    <location>
        <begin position="390"/>
        <end position="404"/>
    </location>
</feature>
<dbReference type="GO" id="GO:0007165">
    <property type="term" value="P:signal transduction"/>
    <property type="evidence" value="ECO:0007669"/>
    <property type="project" value="TreeGrafter"/>
</dbReference>
<comment type="catalytic activity">
    <reaction evidence="8">
        <text>L-seryl-[protein] + ATP = O-phospho-L-seryl-[protein] + ADP + H(+)</text>
        <dbReference type="Rhea" id="RHEA:17989"/>
        <dbReference type="Rhea" id="RHEA-COMP:9863"/>
        <dbReference type="Rhea" id="RHEA-COMP:11604"/>
        <dbReference type="ChEBI" id="CHEBI:15378"/>
        <dbReference type="ChEBI" id="CHEBI:29999"/>
        <dbReference type="ChEBI" id="CHEBI:30616"/>
        <dbReference type="ChEBI" id="CHEBI:83421"/>
        <dbReference type="ChEBI" id="CHEBI:456216"/>
        <dbReference type="EC" id="2.7.11.1"/>
    </reaction>
</comment>
<proteinExistence type="predicted"/>
<keyword evidence="4 9" id="KW-0547">Nucleotide-binding</keyword>
<evidence type="ECO:0000256" key="9">
    <source>
        <dbReference type="PROSITE-ProRule" id="PRU10141"/>
    </source>
</evidence>
<protein>
    <recommendedName>
        <fullName evidence="1">non-specific serine/threonine protein kinase</fullName>
        <ecNumber evidence="1">2.7.11.1</ecNumber>
    </recommendedName>
</protein>
<dbReference type="InterPro" id="IPR017441">
    <property type="entry name" value="Protein_kinase_ATP_BS"/>
</dbReference>
<dbReference type="VEuPathDB" id="FungiDB:SCODWIG_03406"/>
<feature type="region of interest" description="Disordered" evidence="10">
    <location>
        <begin position="374"/>
        <end position="442"/>
    </location>
</feature>
<dbReference type="PANTHER" id="PTHR43895">
    <property type="entry name" value="CALCIUM/CALMODULIN-DEPENDENT PROTEIN KINASE KINASE-RELATED"/>
    <property type="match status" value="1"/>
</dbReference>
<dbReference type="SMART" id="SM00220">
    <property type="entry name" value="S_TKc"/>
    <property type="match status" value="1"/>
</dbReference>
<gene>
    <name evidence="12" type="ORF">SCODWIG_03406</name>
</gene>
<name>A0A376BAD5_9ASCO</name>
<accession>A0A376BAD5</accession>
<dbReference type="SUPFAM" id="SSF56112">
    <property type="entry name" value="Protein kinase-like (PK-like)"/>
    <property type="match status" value="1"/>
</dbReference>
<evidence type="ECO:0000256" key="5">
    <source>
        <dbReference type="ARBA" id="ARBA00022777"/>
    </source>
</evidence>
<dbReference type="GO" id="GO:0004674">
    <property type="term" value="F:protein serine/threonine kinase activity"/>
    <property type="evidence" value="ECO:0007669"/>
    <property type="project" value="UniProtKB-KW"/>
</dbReference>
<feature type="domain" description="Protein kinase" evidence="11">
    <location>
        <begin position="10"/>
        <end position="331"/>
    </location>
</feature>
<evidence type="ECO:0000313" key="13">
    <source>
        <dbReference type="Proteomes" id="UP000262825"/>
    </source>
</evidence>
<feature type="compositionally biased region" description="Polar residues" evidence="10">
    <location>
        <begin position="407"/>
        <end position="421"/>
    </location>
</feature>
<dbReference type="PANTHER" id="PTHR43895:SF32">
    <property type="entry name" value="SERINE_THREONINE-PROTEIN KINASE CHK1"/>
    <property type="match status" value="1"/>
</dbReference>
<dbReference type="Gene3D" id="3.30.200.20">
    <property type="entry name" value="Phosphorylase Kinase, domain 1"/>
    <property type="match status" value="1"/>
</dbReference>
<dbReference type="PROSITE" id="PS50011">
    <property type="entry name" value="PROTEIN_KINASE_DOM"/>
    <property type="match status" value="1"/>
</dbReference>
<dbReference type="Proteomes" id="UP000262825">
    <property type="component" value="Unassembled WGS sequence"/>
</dbReference>
<keyword evidence="13" id="KW-1185">Reference proteome</keyword>
<dbReference type="OrthoDB" id="541276at2759"/>
<dbReference type="Pfam" id="PF00069">
    <property type="entry name" value="Pkinase"/>
    <property type="match status" value="1"/>
</dbReference>
<dbReference type="AlphaFoldDB" id="A0A376BAD5"/>
<evidence type="ECO:0000256" key="4">
    <source>
        <dbReference type="ARBA" id="ARBA00022741"/>
    </source>
</evidence>